<keyword evidence="7" id="KW-0966">Cell projection</keyword>
<feature type="domain" description="IFT122 zinc ribbon" evidence="5">
    <location>
        <begin position="640"/>
        <end position="683"/>
    </location>
</feature>
<evidence type="ECO:0000259" key="6">
    <source>
        <dbReference type="Pfam" id="PF25295"/>
    </source>
</evidence>
<dbReference type="SUPFAM" id="SSF48452">
    <property type="entry name" value="TPR-like"/>
    <property type="match status" value="1"/>
</dbReference>
<feature type="region of interest" description="Disordered" evidence="3">
    <location>
        <begin position="700"/>
        <end position="723"/>
    </location>
</feature>
<dbReference type="PANTHER" id="PTHR12764">
    <property type="entry name" value="WD REPEAT DOMAIN-RELATED"/>
    <property type="match status" value="1"/>
</dbReference>
<dbReference type="InterPro" id="IPR057411">
    <property type="entry name" value="TPR_IFT122"/>
</dbReference>
<dbReference type="PANTHER" id="PTHR12764:SF4">
    <property type="entry name" value="INTRAFLAGELLAR TRANSPORT PROTEIN 122 HOMOLOG"/>
    <property type="match status" value="1"/>
</dbReference>
<dbReference type="GO" id="GO:0035721">
    <property type="term" value="P:intraciliary retrograde transport"/>
    <property type="evidence" value="ECO:0007669"/>
    <property type="project" value="TreeGrafter"/>
</dbReference>
<evidence type="ECO:0000259" key="4">
    <source>
        <dbReference type="Pfam" id="PF23377"/>
    </source>
</evidence>
<dbReference type="AlphaFoldDB" id="A0A061R9P9"/>
<keyword evidence="7" id="KW-0969">Cilium</keyword>
<name>A0A061R9P9_9CHLO</name>
<organism evidence="7">
    <name type="scientific">Tetraselmis sp. GSL018</name>
    <dbReference type="NCBI Taxonomy" id="582737"/>
    <lineage>
        <taxon>Eukaryota</taxon>
        <taxon>Viridiplantae</taxon>
        <taxon>Chlorophyta</taxon>
        <taxon>core chlorophytes</taxon>
        <taxon>Chlorodendrophyceae</taxon>
        <taxon>Chlorodendrales</taxon>
        <taxon>Chlorodendraceae</taxon>
        <taxon>Tetraselmis</taxon>
    </lineage>
</organism>
<dbReference type="FunFam" id="1.25.40.470:FF:000029">
    <property type="entry name" value="Intraflagellar transport protein 122"/>
    <property type="match status" value="1"/>
</dbReference>
<proteinExistence type="predicted"/>
<dbReference type="SUPFAM" id="SSF50978">
    <property type="entry name" value="WD40 repeat-like"/>
    <property type="match status" value="1"/>
</dbReference>
<sequence length="856" mass="98081">MHYRVSTKIQKKLDCNLLVVTSHHVILCQERKLQLYGFNGVKEREWVLESIIRYIKVVGGPEGREGLLVGLKSGQIFKIFVDNPFPISLIRHSASIRCLDLSASRNKLAVVDENTSVFIYHLISKELLFEDRNCNSVAWNTEFEDMFCYSGNGMLSIKTGDFPLHQQKLQGFVVGFKGSKIFCLHYVCMQTIDVPQGASLYRYVEKKNFDQAYKTACLGVTEGDWRLLAMEALQNMSLDIARKAFIRVRDMRYIDLLNAIEVGQKEGQNQNIFKAQIAAYQGKYEEAAKLYAKAGAIEKAMEMFGDLKQFEAAKRWAEEYAKEKGDSTQVEDLINRQAEWSEEVNDFEAAADMYIKAKKFDRAIAIIGRHGWYAKLAEIVTMLQATDTKALQMCAQIFRKGGQHELAKEVYIKLQDHRSLIQLHVEHGRWDDAFLLLKTHPEFKDEVYLPRAQWLAAHDMFDEARVAFREAGRPDRAIRMLEQLTHNAVLESRFSDAAHYYFLLAMENLQDVKSPPSSMVYSDRRAFQRFQDCYDKCEIYYAYELIYRASSDAFSSIYAGTLFNAARFLLMRLMNREAPMGVSMVKLVHMLAKQSEVMEAYKLARFAYDKLQGLRVSPEWQSDIDLSIVLVRAKPFSDKDEMLPVCWRCGTTNALLNPQGDFCFNCGSAFHRSFLTFEHLPLVEFELEDGIGDAEAISLLEQEPGEHGSPKPKSKPRHDDNNADVLQLDTVDQDVMAQMEMMEDPWQGQMMIPNQPIRANRHMLKNIHRSEVIIRMWPNTLISHQYFRIMDPDMPACIGPCGHFYEQDEYEMAALEKDEAPLSRTKLDSQGEVANSAEADPNACFTSHAQAAPNPI</sequence>
<dbReference type="GO" id="GO:0061512">
    <property type="term" value="P:protein localization to cilium"/>
    <property type="evidence" value="ECO:0007669"/>
    <property type="project" value="TreeGrafter"/>
</dbReference>
<evidence type="ECO:0000256" key="3">
    <source>
        <dbReference type="SAM" id="MobiDB-lite"/>
    </source>
</evidence>
<keyword evidence="7" id="KW-0282">Flagellum</keyword>
<dbReference type="EMBL" id="GBEZ01016628">
    <property type="protein sequence ID" value="JAC69637.1"/>
    <property type="molecule type" value="Transcribed_RNA"/>
</dbReference>
<keyword evidence="2" id="KW-0677">Repeat</keyword>
<feature type="region of interest" description="Disordered" evidence="3">
    <location>
        <begin position="827"/>
        <end position="856"/>
    </location>
</feature>
<evidence type="ECO:0000256" key="2">
    <source>
        <dbReference type="ARBA" id="ARBA00022737"/>
    </source>
</evidence>
<dbReference type="Pfam" id="PF23377">
    <property type="entry name" value="Beta-prop_IFT122_2nd"/>
    <property type="match status" value="1"/>
</dbReference>
<dbReference type="InterPro" id="IPR011990">
    <property type="entry name" value="TPR-like_helical_dom_sf"/>
</dbReference>
<dbReference type="Gene3D" id="1.25.40.470">
    <property type="match status" value="1"/>
</dbReference>
<dbReference type="GO" id="GO:0097730">
    <property type="term" value="C:non-motile cilium"/>
    <property type="evidence" value="ECO:0007669"/>
    <property type="project" value="TreeGrafter"/>
</dbReference>
<dbReference type="InterPro" id="IPR039857">
    <property type="entry name" value="Ift122/121"/>
</dbReference>
<dbReference type="GO" id="GO:0030991">
    <property type="term" value="C:intraciliary transport particle A"/>
    <property type="evidence" value="ECO:0007669"/>
    <property type="project" value="TreeGrafter"/>
</dbReference>
<dbReference type="Pfam" id="PF25144">
    <property type="entry name" value="Zn_ribbon_IFT122"/>
    <property type="match status" value="1"/>
</dbReference>
<feature type="domain" description="IFT122 second beta-propeller" evidence="4">
    <location>
        <begin position="1"/>
        <end position="189"/>
    </location>
</feature>
<dbReference type="Pfam" id="PF25295">
    <property type="entry name" value="TPR_IFT122"/>
    <property type="match status" value="1"/>
</dbReference>
<evidence type="ECO:0000256" key="1">
    <source>
        <dbReference type="ARBA" id="ARBA00022574"/>
    </source>
</evidence>
<reference evidence="7" key="1">
    <citation type="submission" date="2014-05" db="EMBL/GenBank/DDBJ databases">
        <title>The transcriptome of the halophilic microalga Tetraselmis sp. GSL018 isolated from the Great Salt Lake, Utah.</title>
        <authorList>
            <person name="Jinkerson R.E."/>
            <person name="D'Adamo S."/>
            <person name="Posewitz M.C."/>
        </authorList>
    </citation>
    <scope>NUCLEOTIDE SEQUENCE</scope>
    <source>
        <strain evidence="7">GSL018</strain>
    </source>
</reference>
<dbReference type="InterPro" id="IPR056152">
    <property type="entry name" value="Beta-prop_IFT122_2nd"/>
</dbReference>
<feature type="domain" description="Intraflagellar transport protein 122 homolog TPR" evidence="6">
    <location>
        <begin position="197"/>
        <end position="585"/>
    </location>
</feature>
<accession>A0A061R9P9</accession>
<evidence type="ECO:0000259" key="5">
    <source>
        <dbReference type="Pfam" id="PF25144"/>
    </source>
</evidence>
<protein>
    <submittedName>
        <fullName evidence="7">Intraflagellar transport protein 122</fullName>
    </submittedName>
</protein>
<keyword evidence="1" id="KW-0853">WD repeat</keyword>
<gene>
    <name evidence="7" type="ORF">TSPGSL018_5914</name>
</gene>
<dbReference type="InterPro" id="IPR036322">
    <property type="entry name" value="WD40_repeat_dom_sf"/>
</dbReference>
<dbReference type="GO" id="GO:1905515">
    <property type="term" value="P:non-motile cilium assembly"/>
    <property type="evidence" value="ECO:0007669"/>
    <property type="project" value="TreeGrafter"/>
</dbReference>
<dbReference type="InterPro" id="IPR056838">
    <property type="entry name" value="Zn_ribbon_IFT122"/>
</dbReference>
<evidence type="ECO:0000313" key="7">
    <source>
        <dbReference type="EMBL" id="JAC69637.1"/>
    </source>
</evidence>